<dbReference type="STRING" id="156994.SAMN04488028_101184"/>
<accession>A0A1M6JGG2</accession>
<sequence length="222" mass="24827">MGVNKIDDIFKSRLSTKASLPSDDNWSKLEMMLDHPSATPKRGIVIWRVAVAVLVIGSLWGYGVWESQNYIAFEHNLEQVTPKKVSMTQYIPQPTTIQPRLVKIRRWAAQITTPAMAAKGATAASPEALLAEEALEIPVVLPALDIEEKEPVAVKVVYKRGPATQTLVAHVVDTTHTPKIKKILDQARTFDPSDVWADIRDAKDRVLNDPFASQREQRQKLK</sequence>
<keyword evidence="1" id="KW-1133">Transmembrane helix</keyword>
<organism evidence="2 3">
    <name type="scientific">Reichenbachiella agariperforans</name>
    <dbReference type="NCBI Taxonomy" id="156994"/>
    <lineage>
        <taxon>Bacteria</taxon>
        <taxon>Pseudomonadati</taxon>
        <taxon>Bacteroidota</taxon>
        <taxon>Cytophagia</taxon>
        <taxon>Cytophagales</taxon>
        <taxon>Reichenbachiellaceae</taxon>
        <taxon>Reichenbachiella</taxon>
    </lineage>
</organism>
<name>A0A1M6JGG2_REIAG</name>
<keyword evidence="1" id="KW-0472">Membrane</keyword>
<keyword evidence="3" id="KW-1185">Reference proteome</keyword>
<gene>
    <name evidence="2" type="ORF">SAMN04488028_101184</name>
</gene>
<dbReference type="RefSeq" id="WP_073118589.1">
    <property type="nucleotide sequence ID" value="NZ_FRAA01000001.1"/>
</dbReference>
<keyword evidence="1" id="KW-0812">Transmembrane</keyword>
<reference evidence="3" key="1">
    <citation type="submission" date="2016-11" db="EMBL/GenBank/DDBJ databases">
        <authorList>
            <person name="Varghese N."/>
            <person name="Submissions S."/>
        </authorList>
    </citation>
    <scope>NUCLEOTIDE SEQUENCE [LARGE SCALE GENOMIC DNA]</scope>
    <source>
        <strain evidence="3">DSM 26134</strain>
    </source>
</reference>
<evidence type="ECO:0000313" key="3">
    <source>
        <dbReference type="Proteomes" id="UP000184474"/>
    </source>
</evidence>
<feature type="transmembrane region" description="Helical" evidence="1">
    <location>
        <begin position="45"/>
        <end position="65"/>
    </location>
</feature>
<dbReference type="EMBL" id="FRAA01000001">
    <property type="protein sequence ID" value="SHJ45776.1"/>
    <property type="molecule type" value="Genomic_DNA"/>
</dbReference>
<proteinExistence type="predicted"/>
<dbReference type="Proteomes" id="UP000184474">
    <property type="component" value="Unassembled WGS sequence"/>
</dbReference>
<protein>
    <submittedName>
        <fullName evidence="2">Uncharacterized protein</fullName>
    </submittedName>
</protein>
<evidence type="ECO:0000256" key="1">
    <source>
        <dbReference type="SAM" id="Phobius"/>
    </source>
</evidence>
<evidence type="ECO:0000313" key="2">
    <source>
        <dbReference type="EMBL" id="SHJ45776.1"/>
    </source>
</evidence>
<dbReference type="AlphaFoldDB" id="A0A1M6JGG2"/>